<dbReference type="EMBL" id="JAIWYP010000008">
    <property type="protein sequence ID" value="KAH3788500.1"/>
    <property type="molecule type" value="Genomic_DNA"/>
</dbReference>
<reference evidence="1" key="1">
    <citation type="journal article" date="2019" name="bioRxiv">
        <title>The Genome of the Zebra Mussel, Dreissena polymorpha: A Resource for Invasive Species Research.</title>
        <authorList>
            <person name="McCartney M.A."/>
            <person name="Auch B."/>
            <person name="Kono T."/>
            <person name="Mallez S."/>
            <person name="Zhang Y."/>
            <person name="Obille A."/>
            <person name="Becker A."/>
            <person name="Abrahante J.E."/>
            <person name="Garbe J."/>
            <person name="Badalamenti J.P."/>
            <person name="Herman A."/>
            <person name="Mangelson H."/>
            <person name="Liachko I."/>
            <person name="Sullivan S."/>
            <person name="Sone E.D."/>
            <person name="Koren S."/>
            <person name="Silverstein K.A.T."/>
            <person name="Beckman K.B."/>
            <person name="Gohl D.M."/>
        </authorList>
    </citation>
    <scope>NUCLEOTIDE SEQUENCE</scope>
    <source>
        <strain evidence="1">Duluth1</strain>
        <tissue evidence="1">Whole animal</tissue>
    </source>
</reference>
<organism evidence="1 2">
    <name type="scientific">Dreissena polymorpha</name>
    <name type="common">Zebra mussel</name>
    <name type="synonym">Mytilus polymorpha</name>
    <dbReference type="NCBI Taxonomy" id="45954"/>
    <lineage>
        <taxon>Eukaryota</taxon>
        <taxon>Metazoa</taxon>
        <taxon>Spiralia</taxon>
        <taxon>Lophotrochozoa</taxon>
        <taxon>Mollusca</taxon>
        <taxon>Bivalvia</taxon>
        <taxon>Autobranchia</taxon>
        <taxon>Heteroconchia</taxon>
        <taxon>Euheterodonta</taxon>
        <taxon>Imparidentia</taxon>
        <taxon>Neoheterodontei</taxon>
        <taxon>Myida</taxon>
        <taxon>Dreissenoidea</taxon>
        <taxon>Dreissenidae</taxon>
        <taxon>Dreissena</taxon>
    </lineage>
</organism>
<keyword evidence="2" id="KW-1185">Reference proteome</keyword>
<dbReference type="Proteomes" id="UP000828390">
    <property type="component" value="Unassembled WGS sequence"/>
</dbReference>
<proteinExistence type="predicted"/>
<name>A0A9D4EXE4_DREPO</name>
<evidence type="ECO:0000313" key="1">
    <source>
        <dbReference type="EMBL" id="KAH3788500.1"/>
    </source>
</evidence>
<sequence length="100" mass="11094">MSFTHPSASVLIYDKDVIVRNNASSSIVKSDLTSSQYTGYRCGSSLPGTVTPTLPCVSFCGGKHLLRYKVTCRTQIGKYLNFSFISHHICFPVISSYHRL</sequence>
<evidence type="ECO:0000313" key="2">
    <source>
        <dbReference type="Proteomes" id="UP000828390"/>
    </source>
</evidence>
<accession>A0A9D4EXE4</accession>
<reference evidence="1" key="2">
    <citation type="submission" date="2020-11" db="EMBL/GenBank/DDBJ databases">
        <authorList>
            <person name="McCartney M.A."/>
            <person name="Auch B."/>
            <person name="Kono T."/>
            <person name="Mallez S."/>
            <person name="Becker A."/>
            <person name="Gohl D.M."/>
            <person name="Silverstein K.A.T."/>
            <person name="Koren S."/>
            <person name="Bechman K.B."/>
            <person name="Herman A."/>
            <person name="Abrahante J.E."/>
            <person name="Garbe J."/>
        </authorList>
    </citation>
    <scope>NUCLEOTIDE SEQUENCE</scope>
    <source>
        <strain evidence="1">Duluth1</strain>
        <tissue evidence="1">Whole animal</tissue>
    </source>
</reference>
<protein>
    <submittedName>
        <fullName evidence="1">Uncharacterized protein</fullName>
    </submittedName>
</protein>
<dbReference type="AlphaFoldDB" id="A0A9D4EXE4"/>
<comment type="caution">
    <text evidence="1">The sequence shown here is derived from an EMBL/GenBank/DDBJ whole genome shotgun (WGS) entry which is preliminary data.</text>
</comment>
<gene>
    <name evidence="1" type="ORF">DPMN_166644</name>
</gene>